<evidence type="ECO:0000256" key="6">
    <source>
        <dbReference type="ARBA" id="ARBA00022640"/>
    </source>
</evidence>
<dbReference type="NCBIfam" id="TIGR00932">
    <property type="entry name" value="2a37"/>
    <property type="match status" value="1"/>
</dbReference>
<feature type="transmembrane region" description="Helical" evidence="20">
    <location>
        <begin position="474"/>
        <end position="497"/>
    </location>
</feature>
<dbReference type="InterPro" id="IPR004771">
    <property type="entry name" value="K/H_exchanger"/>
</dbReference>
<evidence type="ECO:0000256" key="15">
    <source>
        <dbReference type="ARBA" id="ARBA00023136"/>
    </source>
</evidence>
<feature type="transmembrane region" description="Helical" evidence="20">
    <location>
        <begin position="441"/>
        <end position="462"/>
    </location>
</feature>
<dbReference type="PANTHER" id="PTHR46157">
    <property type="entry name" value="K(+) EFFLUX ANTIPORTER 3, CHLOROPLASTIC"/>
    <property type="match status" value="1"/>
</dbReference>
<keyword evidence="9" id="KW-0809">Transit peptide</keyword>
<dbReference type="GO" id="GO:0140899">
    <property type="term" value="P:plastid gene expression"/>
    <property type="evidence" value="ECO:0007669"/>
    <property type="project" value="UniProtKB-ARBA"/>
</dbReference>
<dbReference type="EMBL" id="JALJOQ010000162">
    <property type="protein sequence ID" value="KAK9792503.1"/>
    <property type="molecule type" value="Genomic_DNA"/>
</dbReference>
<keyword evidence="7 20" id="KW-0812">Transmembrane</keyword>
<evidence type="ECO:0000313" key="22">
    <source>
        <dbReference type="EMBL" id="KAK9792503.1"/>
    </source>
</evidence>
<dbReference type="PANTHER" id="PTHR46157:SF2">
    <property type="entry name" value="K(+) EFFLUX ANTIPORTER 1, CHLOROPLASTIC-RELATED"/>
    <property type="match status" value="1"/>
</dbReference>
<keyword evidence="10" id="KW-0630">Potassium</keyword>
<dbReference type="GO" id="GO:2000070">
    <property type="term" value="P:regulation of response to water deprivation"/>
    <property type="evidence" value="ECO:0007669"/>
    <property type="project" value="UniProtKB-ARBA"/>
</dbReference>
<dbReference type="InterPro" id="IPR006153">
    <property type="entry name" value="Cation/H_exchanger_TM"/>
</dbReference>
<keyword evidence="8" id="KW-1001">Plastid inner membrane</keyword>
<dbReference type="GO" id="GO:0009706">
    <property type="term" value="C:chloroplast inner membrane"/>
    <property type="evidence" value="ECO:0007669"/>
    <property type="project" value="UniProtKB-SubCell"/>
</dbReference>
<comment type="catalytic activity">
    <reaction evidence="16">
        <text>K(+)(in) + H(+)(out) = K(+)(out) + H(+)(in)</text>
        <dbReference type="Rhea" id="RHEA:29467"/>
        <dbReference type="ChEBI" id="CHEBI:15378"/>
        <dbReference type="ChEBI" id="CHEBI:29103"/>
    </reaction>
</comment>
<evidence type="ECO:0000256" key="20">
    <source>
        <dbReference type="SAM" id="Phobius"/>
    </source>
</evidence>
<keyword evidence="4" id="KW-0150">Chloroplast</keyword>
<comment type="subcellular location">
    <subcellularLocation>
        <location evidence="1">Plastid</location>
        <location evidence="1">Chloroplast inner membrane</location>
        <topology evidence="1">Multi-pass membrane protein</topology>
    </subcellularLocation>
</comment>
<proteinExistence type="inferred from homology"/>
<dbReference type="Pfam" id="PF00999">
    <property type="entry name" value="Na_H_Exchanger"/>
    <property type="match status" value="1"/>
</dbReference>
<accession>A0AAW1NN84</accession>
<feature type="transmembrane region" description="Helical" evidence="20">
    <location>
        <begin position="412"/>
        <end position="435"/>
    </location>
</feature>
<dbReference type="GO" id="GO:0009744">
    <property type="term" value="P:response to sucrose"/>
    <property type="evidence" value="ECO:0007669"/>
    <property type="project" value="UniProtKB-ARBA"/>
</dbReference>
<dbReference type="Gene3D" id="3.40.50.720">
    <property type="entry name" value="NAD(P)-binding Rossmann-like Domain"/>
    <property type="match status" value="1"/>
</dbReference>
<dbReference type="FunFam" id="1.20.1530.20:FF:000007">
    <property type="entry name" value="K(+) efflux antiporter 2 chloroplastic"/>
    <property type="match status" value="1"/>
</dbReference>
<dbReference type="GO" id="GO:1900069">
    <property type="term" value="P:regulation of cellular hyperosmotic salinity response"/>
    <property type="evidence" value="ECO:0007669"/>
    <property type="project" value="UniProtKB-ARBA"/>
</dbReference>
<evidence type="ECO:0000256" key="5">
    <source>
        <dbReference type="ARBA" id="ARBA00022538"/>
    </source>
</evidence>
<dbReference type="SUPFAM" id="SSF51735">
    <property type="entry name" value="NAD(P)-binding Rossmann-fold domains"/>
    <property type="match status" value="1"/>
</dbReference>
<evidence type="ECO:0000256" key="11">
    <source>
        <dbReference type="ARBA" id="ARBA00022989"/>
    </source>
</evidence>
<dbReference type="GO" id="GO:0019722">
    <property type="term" value="P:calcium-mediated signaling"/>
    <property type="evidence" value="ECO:0007669"/>
    <property type="project" value="UniProtKB-ARBA"/>
</dbReference>
<sequence length="939" mass="99500">MDCSPAVQRCNRLLRCTAEDPSANNGSSSNGVGRDEEQNFTAEETPLEVPEELVGLKGVLDNARAASESATATRELYEKKAQSLADKALAVKDELKQARIRLNALAAEQEAVTIVRDKLRVDLDSLREILNTRQQLEMPTVMETVDLKDEEPEAEGFTDVESRSEGLQSRVWKSAEQLEEAESRLKELDTEVTAQQSTVNILCGEATRAEQMSSEAMHSAEAAVMQEMEAMTVARDISEAFNKSLVDLEDLEASFKVNAQRSSKEQAKAQARALAEAQAAVDQAVQASNDAAMVEGWLQTAGRVMAQMAVLGKKGLNALPLPEIPVYEHALMETVWLLATSVIVVPIICKLPGGSAILGFLAGGALIGPHALGIIQDVEGVRHLAELGVVFLLFNIGLELSLERLQSMQKAVFGMGTTQVMASLACVAGVTTLMAGTPGPAAVILGGGLALSSTAVAMQVLQDRGETGSRHGRAAFAILLLQDLAVVVLLMLIPLLAPSEGGAAGFSKIAKALGLAAIKAVVAIVGIIAGGRLIVRPIYRRIADLGNPDVFAALTLLVVLGTSVMTQLAGLSLALGAFLAGLLVAETEYALQVESDIAPYKGLLMGLFFMTVGMEISVGLFFAEFRLIMAGIVTLIVGKAAIMTAIGPMFGLSRIQGLRAGLLLAAGGEFAFVAFGEAVSHKILPQVMVQQLFLVVALSMALTPFLADLGQRLGKRFDTFEMKALQPGQGQSEELKGHVIIAGFGRVGQIIGQLLSERLIPFVGLDVRAERVSVGKSLDLPVYFGDAGSAAVLHSVGAHKAACAVVTLDTPGANYRTVWALNKHYPHVKVYVRAHDVDHGLYLEKAGATAVVPETLEPSLQLASAVLSQMNMDQAEVANAISAFRKAHISELQELCRTSGSSMGYGFTKTIDDDETKGELALQDALGGALPRSLTEAVP</sequence>
<keyword evidence="12" id="KW-0007">Acetylation</keyword>
<keyword evidence="6" id="KW-0934">Plastid</keyword>
<dbReference type="GO" id="GO:0042794">
    <property type="term" value="P:plastid rRNA transcription"/>
    <property type="evidence" value="ECO:0007669"/>
    <property type="project" value="UniProtKB-ARBA"/>
</dbReference>
<name>A0AAW1NN84_9CHLO</name>
<feature type="coiled-coil region" evidence="18">
    <location>
        <begin position="60"/>
        <end position="108"/>
    </location>
</feature>
<comment type="caution">
    <text evidence="22">The sequence shown here is derived from an EMBL/GenBank/DDBJ whole genome shotgun (WGS) entry which is preliminary data.</text>
</comment>
<protein>
    <recommendedName>
        <fullName evidence="21">RCK N-terminal domain-containing protein</fullName>
    </recommendedName>
</protein>
<dbReference type="GO" id="GO:0015386">
    <property type="term" value="F:potassium:proton antiporter activity"/>
    <property type="evidence" value="ECO:0007669"/>
    <property type="project" value="UniProtKB-ARBA"/>
</dbReference>
<keyword evidence="3" id="KW-0050">Antiport</keyword>
<dbReference type="GO" id="GO:0080022">
    <property type="term" value="P:primary root development"/>
    <property type="evidence" value="ECO:0007669"/>
    <property type="project" value="UniProtKB-ARBA"/>
</dbReference>
<feature type="transmembrane region" description="Helical" evidence="20">
    <location>
        <begin position="603"/>
        <end position="622"/>
    </location>
</feature>
<feature type="transmembrane region" description="Helical" evidence="20">
    <location>
        <begin position="628"/>
        <end position="646"/>
    </location>
</feature>
<feature type="transmembrane region" description="Helical" evidence="20">
    <location>
        <begin position="658"/>
        <end position="676"/>
    </location>
</feature>
<feature type="transmembrane region" description="Helical" evidence="20">
    <location>
        <begin position="356"/>
        <end position="375"/>
    </location>
</feature>
<evidence type="ECO:0000256" key="17">
    <source>
        <dbReference type="ARBA" id="ARBA00061484"/>
    </source>
</evidence>
<dbReference type="FunFam" id="3.40.50.720:FF:000134">
    <property type="entry name" value="K(+) efflux antiporter 2 chloroplastic"/>
    <property type="match status" value="1"/>
</dbReference>
<evidence type="ECO:0000259" key="21">
    <source>
        <dbReference type="PROSITE" id="PS51201"/>
    </source>
</evidence>
<dbReference type="GO" id="GO:1900140">
    <property type="term" value="P:regulation of seedling development"/>
    <property type="evidence" value="ECO:0007669"/>
    <property type="project" value="UniProtKB-ARBA"/>
</dbReference>
<dbReference type="InterPro" id="IPR036291">
    <property type="entry name" value="NAD(P)-bd_dom_sf"/>
</dbReference>
<evidence type="ECO:0000256" key="4">
    <source>
        <dbReference type="ARBA" id="ARBA00022528"/>
    </source>
</evidence>
<keyword evidence="2" id="KW-0813">Transport</keyword>
<evidence type="ECO:0000256" key="19">
    <source>
        <dbReference type="SAM" id="MobiDB-lite"/>
    </source>
</evidence>
<reference evidence="22 23" key="1">
    <citation type="journal article" date="2024" name="Nat. Commun.">
        <title>Phylogenomics reveals the evolutionary origins of lichenization in chlorophyte algae.</title>
        <authorList>
            <person name="Puginier C."/>
            <person name="Libourel C."/>
            <person name="Otte J."/>
            <person name="Skaloud P."/>
            <person name="Haon M."/>
            <person name="Grisel S."/>
            <person name="Petersen M."/>
            <person name="Berrin J.G."/>
            <person name="Delaux P.M."/>
            <person name="Dal Grande F."/>
            <person name="Keller J."/>
        </authorList>
    </citation>
    <scope>NUCLEOTIDE SEQUENCE [LARGE SCALE GENOMIC DNA]</scope>
    <source>
        <strain evidence="22 23">SAG 2036</strain>
    </source>
</reference>
<evidence type="ECO:0000256" key="13">
    <source>
        <dbReference type="ARBA" id="ARBA00023054"/>
    </source>
</evidence>
<feature type="domain" description="RCK N-terminal" evidence="21">
    <location>
        <begin position="736"/>
        <end position="853"/>
    </location>
</feature>
<evidence type="ECO:0000256" key="18">
    <source>
        <dbReference type="SAM" id="Coils"/>
    </source>
</evidence>
<organism evidence="22 23">
    <name type="scientific">Symbiochloris irregularis</name>
    <dbReference type="NCBI Taxonomy" id="706552"/>
    <lineage>
        <taxon>Eukaryota</taxon>
        <taxon>Viridiplantae</taxon>
        <taxon>Chlorophyta</taxon>
        <taxon>core chlorophytes</taxon>
        <taxon>Trebouxiophyceae</taxon>
        <taxon>Trebouxiales</taxon>
        <taxon>Trebouxiaceae</taxon>
        <taxon>Symbiochloris</taxon>
    </lineage>
</organism>
<evidence type="ECO:0000256" key="2">
    <source>
        <dbReference type="ARBA" id="ARBA00022448"/>
    </source>
</evidence>
<dbReference type="Pfam" id="PF02254">
    <property type="entry name" value="TrkA_N"/>
    <property type="match status" value="1"/>
</dbReference>
<feature type="region of interest" description="Disordered" evidence="19">
    <location>
        <begin position="18"/>
        <end position="47"/>
    </location>
</feature>
<dbReference type="AlphaFoldDB" id="A0AAW1NN84"/>
<feature type="coiled-coil region" evidence="18">
    <location>
        <begin position="171"/>
        <end position="198"/>
    </location>
</feature>
<evidence type="ECO:0000256" key="7">
    <source>
        <dbReference type="ARBA" id="ARBA00022692"/>
    </source>
</evidence>
<feature type="transmembrane region" description="Helical" evidence="20">
    <location>
        <begin position="688"/>
        <end position="707"/>
    </location>
</feature>
<evidence type="ECO:0000256" key="9">
    <source>
        <dbReference type="ARBA" id="ARBA00022946"/>
    </source>
</evidence>
<dbReference type="GO" id="GO:0010109">
    <property type="term" value="P:regulation of photosynthesis"/>
    <property type="evidence" value="ECO:0007669"/>
    <property type="project" value="UniProtKB-ARBA"/>
</dbReference>
<keyword evidence="5" id="KW-0633">Potassium transport</keyword>
<evidence type="ECO:0000256" key="10">
    <source>
        <dbReference type="ARBA" id="ARBA00022958"/>
    </source>
</evidence>
<evidence type="ECO:0000256" key="12">
    <source>
        <dbReference type="ARBA" id="ARBA00022990"/>
    </source>
</evidence>
<feature type="transmembrane region" description="Helical" evidence="20">
    <location>
        <begin position="509"/>
        <end position="535"/>
    </location>
</feature>
<evidence type="ECO:0000256" key="8">
    <source>
        <dbReference type="ARBA" id="ARBA00022780"/>
    </source>
</evidence>
<gene>
    <name evidence="22" type="ORF">WJX73_001943</name>
</gene>
<evidence type="ECO:0000313" key="23">
    <source>
        <dbReference type="Proteomes" id="UP001465755"/>
    </source>
</evidence>
<dbReference type="Gene3D" id="1.20.1530.20">
    <property type="match status" value="1"/>
</dbReference>
<keyword evidence="15 20" id="KW-0472">Membrane</keyword>
<keyword evidence="14" id="KW-0406">Ion transport</keyword>
<dbReference type="PROSITE" id="PS51201">
    <property type="entry name" value="RCK_N"/>
    <property type="match status" value="1"/>
</dbReference>
<evidence type="ECO:0000256" key="1">
    <source>
        <dbReference type="ARBA" id="ARBA00004478"/>
    </source>
</evidence>
<dbReference type="GO" id="GO:0009725">
    <property type="term" value="P:response to hormone"/>
    <property type="evidence" value="ECO:0007669"/>
    <property type="project" value="UniProtKB-ARBA"/>
</dbReference>
<comment type="similarity">
    <text evidence="17">Belongs to the monovalent cation:proton antiporter 2 (CPA2) transporter (TC 2.A.37) family. KEA (TC 2.A.37.1) subfamily.</text>
</comment>
<keyword evidence="23" id="KW-1185">Reference proteome</keyword>
<evidence type="ECO:0000256" key="14">
    <source>
        <dbReference type="ARBA" id="ARBA00023065"/>
    </source>
</evidence>
<dbReference type="InterPro" id="IPR038770">
    <property type="entry name" value="Na+/solute_symporter_sf"/>
</dbReference>
<evidence type="ECO:0000256" key="16">
    <source>
        <dbReference type="ARBA" id="ARBA00047912"/>
    </source>
</evidence>
<dbReference type="GO" id="GO:0033993">
    <property type="term" value="P:response to lipid"/>
    <property type="evidence" value="ECO:0007669"/>
    <property type="project" value="UniProtKB-ARBA"/>
</dbReference>
<dbReference type="GO" id="GO:0006885">
    <property type="term" value="P:regulation of pH"/>
    <property type="evidence" value="ECO:0007669"/>
    <property type="project" value="UniProtKB-ARBA"/>
</dbReference>
<dbReference type="InterPro" id="IPR003148">
    <property type="entry name" value="RCK_N"/>
</dbReference>
<dbReference type="Proteomes" id="UP001465755">
    <property type="component" value="Unassembled WGS sequence"/>
</dbReference>
<keyword evidence="11 20" id="KW-1133">Transmembrane helix</keyword>
<keyword evidence="13 18" id="KW-0175">Coiled coil</keyword>
<evidence type="ECO:0000256" key="3">
    <source>
        <dbReference type="ARBA" id="ARBA00022449"/>
    </source>
</evidence>